<feature type="transmembrane region" description="Helical" evidence="1">
    <location>
        <begin position="138"/>
        <end position="162"/>
    </location>
</feature>
<evidence type="ECO:0000313" key="4">
    <source>
        <dbReference type="RefSeq" id="XP_011312824.1"/>
    </source>
</evidence>
<dbReference type="PANTHER" id="PTHR12250">
    <property type="entry name" value="PHOSPHATIDYLINOSITOL GLYCAN, CLASS N"/>
    <property type="match status" value="1"/>
</dbReference>
<comment type="subcellular location">
    <subcellularLocation>
        <location evidence="1">Endoplasmic reticulum membrane</location>
        <topology evidence="1">Multi-pass membrane protein</topology>
    </subcellularLocation>
</comment>
<protein>
    <recommendedName>
        <fullName evidence="1">GPI ethanolamine phosphate transferase 1</fullName>
        <ecNumber evidence="1">2.-.-.-</ecNumber>
    </recommendedName>
</protein>
<dbReference type="RefSeq" id="XP_011312824.1">
    <property type="nucleotide sequence ID" value="XM_011314522.1"/>
</dbReference>
<dbReference type="InterPro" id="IPR007070">
    <property type="entry name" value="GPI_EtnP_transferase_1"/>
</dbReference>
<dbReference type="OrthoDB" id="2748310at2759"/>
<name>A0A9R1U904_9HYME</name>
<dbReference type="InterPro" id="IPR017852">
    <property type="entry name" value="GPI_EtnP_transferase_1_C"/>
</dbReference>
<keyword evidence="1" id="KW-0256">Endoplasmic reticulum</keyword>
<feature type="transmembrane region" description="Helical" evidence="1">
    <location>
        <begin position="20"/>
        <end position="38"/>
    </location>
</feature>
<dbReference type="Proteomes" id="UP000694866">
    <property type="component" value="Unplaced"/>
</dbReference>
<comment type="pathway">
    <text evidence="1">Glycolipid biosynthesis; glycosylphosphatidylinositol-anchor biosynthesis.</text>
</comment>
<feature type="transmembrane region" description="Helical" evidence="1">
    <location>
        <begin position="205"/>
        <end position="225"/>
    </location>
</feature>
<proteinExistence type="inferred from homology"/>
<reference evidence="4" key="1">
    <citation type="submission" date="2025-08" db="UniProtKB">
        <authorList>
            <consortium name="RefSeq"/>
        </authorList>
    </citation>
    <scope>IDENTIFICATION</scope>
    <source>
        <strain evidence="4">USDA-PBARC FA_bdor</strain>
        <tissue evidence="4">Whole organism</tissue>
    </source>
</reference>
<evidence type="ECO:0000259" key="2">
    <source>
        <dbReference type="Pfam" id="PF04987"/>
    </source>
</evidence>
<evidence type="ECO:0000256" key="1">
    <source>
        <dbReference type="RuleBase" id="RU367138"/>
    </source>
</evidence>
<dbReference type="GO" id="GO:0005789">
    <property type="term" value="C:endoplasmic reticulum membrane"/>
    <property type="evidence" value="ECO:0007669"/>
    <property type="project" value="UniProtKB-SubCell"/>
</dbReference>
<sequence length="248" mass="27803">MIRICLTALIIAEIIDGRSGLSWFILITSPLSIFLYPVRPKALRLTGVIYGLLCPLALLSAAYEPQVFCLLGVHLISILKTIEDQEEPLSIRKLQERSLDFQDMTTAAYFMLYILLSFFGTGNIASISSFDPMWTRHFITIFSPFTMTFLILLKLGIPLILIGCTSRILTSSSTFLAVLLLGDCLSLPLMYSVSSHGSWLDIGTAISRYSISITLPCLFVILYYMSSPLMVCHLTPRWPISFPKDHFT</sequence>
<dbReference type="GO" id="GO:0006506">
    <property type="term" value="P:GPI anchor biosynthetic process"/>
    <property type="evidence" value="ECO:0007669"/>
    <property type="project" value="UniProtKB-KW"/>
</dbReference>
<comment type="similarity">
    <text evidence="1">Belongs to the PIGG/PIGN/PIGO family. PIGN subfamily.</text>
</comment>
<dbReference type="GeneID" id="105272405"/>
<keyword evidence="1" id="KW-1133">Transmembrane helix</keyword>
<feature type="transmembrane region" description="Helical" evidence="1">
    <location>
        <begin position="45"/>
        <end position="63"/>
    </location>
</feature>
<feature type="domain" description="GPI ethanolamine phosphate transferase 1 C-terminal" evidence="2">
    <location>
        <begin position="20"/>
        <end position="198"/>
    </location>
</feature>
<organism evidence="3 4">
    <name type="scientific">Fopius arisanus</name>
    <dbReference type="NCBI Taxonomy" id="64838"/>
    <lineage>
        <taxon>Eukaryota</taxon>
        <taxon>Metazoa</taxon>
        <taxon>Ecdysozoa</taxon>
        <taxon>Arthropoda</taxon>
        <taxon>Hexapoda</taxon>
        <taxon>Insecta</taxon>
        <taxon>Pterygota</taxon>
        <taxon>Neoptera</taxon>
        <taxon>Endopterygota</taxon>
        <taxon>Hymenoptera</taxon>
        <taxon>Apocrita</taxon>
        <taxon>Ichneumonoidea</taxon>
        <taxon>Braconidae</taxon>
        <taxon>Opiinae</taxon>
        <taxon>Fopius</taxon>
    </lineage>
</organism>
<dbReference type="Pfam" id="PF04987">
    <property type="entry name" value="PigN"/>
    <property type="match status" value="1"/>
</dbReference>
<dbReference type="PANTHER" id="PTHR12250:SF0">
    <property type="entry name" value="GPI ETHANOLAMINE PHOSPHATE TRANSFERASE 1"/>
    <property type="match status" value="1"/>
</dbReference>
<dbReference type="EC" id="2.-.-.-" evidence="1"/>
<dbReference type="KEGG" id="fas:105272405"/>
<dbReference type="AlphaFoldDB" id="A0A9R1U904"/>
<keyword evidence="1 4" id="KW-0808">Transferase</keyword>
<comment type="function">
    <text evidence="1">Ethanolamine phosphate transferase involved in glycosylphosphatidylinositol-anchor biosynthesis. Transfers ethanolamine phosphate to the first alpha-1,4-linked mannose of the glycosylphosphatidylinositol precursor of GPI-anchor.</text>
</comment>
<dbReference type="GO" id="GO:0051377">
    <property type="term" value="F:mannose-ethanolamine phosphotransferase activity"/>
    <property type="evidence" value="ECO:0007669"/>
    <property type="project" value="UniProtKB-UniRule"/>
</dbReference>
<evidence type="ECO:0000313" key="3">
    <source>
        <dbReference type="Proteomes" id="UP000694866"/>
    </source>
</evidence>
<keyword evidence="1" id="KW-0337">GPI-anchor biosynthesis</keyword>
<gene>
    <name evidence="4" type="primary">LOC105272405</name>
</gene>
<feature type="transmembrane region" description="Helical" evidence="1">
    <location>
        <begin position="174"/>
        <end position="193"/>
    </location>
</feature>
<keyword evidence="1" id="KW-0472">Membrane</keyword>
<feature type="transmembrane region" description="Helical" evidence="1">
    <location>
        <begin position="107"/>
        <end position="126"/>
    </location>
</feature>
<comment type="caution">
    <text evidence="1">Lacks conserved residue(s) required for the propagation of feature annotation.</text>
</comment>
<keyword evidence="3" id="KW-1185">Reference proteome</keyword>
<accession>A0A9R1U904</accession>
<keyword evidence="1" id="KW-0812">Transmembrane</keyword>